<dbReference type="EMBL" id="BAAASE010000001">
    <property type="protein sequence ID" value="GAA2382055.1"/>
    <property type="molecule type" value="Genomic_DNA"/>
</dbReference>
<keyword evidence="2 7" id="KW-0813">Transport</keyword>
<dbReference type="Pfam" id="PF00528">
    <property type="entry name" value="BPD_transp_1"/>
    <property type="match status" value="1"/>
</dbReference>
<feature type="region of interest" description="Disordered" evidence="8">
    <location>
        <begin position="1"/>
        <end position="44"/>
    </location>
</feature>
<dbReference type="SUPFAM" id="SSF161098">
    <property type="entry name" value="MetI-like"/>
    <property type="match status" value="1"/>
</dbReference>
<evidence type="ECO:0000256" key="3">
    <source>
        <dbReference type="ARBA" id="ARBA00022475"/>
    </source>
</evidence>
<keyword evidence="11" id="KW-1185">Reference proteome</keyword>
<evidence type="ECO:0000256" key="5">
    <source>
        <dbReference type="ARBA" id="ARBA00022989"/>
    </source>
</evidence>
<dbReference type="CDD" id="cd06261">
    <property type="entry name" value="TM_PBP2"/>
    <property type="match status" value="1"/>
</dbReference>
<comment type="caution">
    <text evidence="10">The sequence shown here is derived from an EMBL/GenBank/DDBJ whole genome shotgun (WGS) entry which is preliminary data.</text>
</comment>
<feature type="transmembrane region" description="Helical" evidence="7">
    <location>
        <begin position="51"/>
        <end position="73"/>
    </location>
</feature>
<keyword evidence="5 7" id="KW-1133">Transmembrane helix</keyword>
<accession>A0ABN3HJR8</accession>
<reference evidence="10 11" key="1">
    <citation type="journal article" date="2019" name="Int. J. Syst. Evol. Microbiol.">
        <title>The Global Catalogue of Microorganisms (GCM) 10K type strain sequencing project: providing services to taxonomists for standard genome sequencing and annotation.</title>
        <authorList>
            <consortium name="The Broad Institute Genomics Platform"/>
            <consortium name="The Broad Institute Genome Sequencing Center for Infectious Disease"/>
            <person name="Wu L."/>
            <person name="Ma J."/>
        </authorList>
    </citation>
    <scope>NUCLEOTIDE SEQUENCE [LARGE SCALE GENOMIC DNA]</scope>
    <source>
        <strain evidence="10 11">JCM 4358</strain>
    </source>
</reference>
<feature type="transmembrane region" description="Helical" evidence="7">
    <location>
        <begin position="313"/>
        <end position="337"/>
    </location>
</feature>
<comment type="subcellular location">
    <subcellularLocation>
        <location evidence="1 7">Cell membrane</location>
        <topology evidence="1 7">Multi-pass membrane protein</topology>
    </subcellularLocation>
</comment>
<evidence type="ECO:0000256" key="2">
    <source>
        <dbReference type="ARBA" id="ARBA00022448"/>
    </source>
</evidence>
<evidence type="ECO:0000256" key="8">
    <source>
        <dbReference type="SAM" id="MobiDB-lite"/>
    </source>
</evidence>
<keyword evidence="4 7" id="KW-0812">Transmembrane</keyword>
<protein>
    <submittedName>
        <fullName evidence="10">Sugar ABC transporter permease</fullName>
    </submittedName>
</protein>
<feature type="transmembrane region" description="Helical" evidence="7">
    <location>
        <begin position="157"/>
        <end position="177"/>
    </location>
</feature>
<feature type="domain" description="ABC transmembrane type-1" evidence="9">
    <location>
        <begin position="120"/>
        <end position="334"/>
    </location>
</feature>
<dbReference type="Proteomes" id="UP001499986">
    <property type="component" value="Unassembled WGS sequence"/>
</dbReference>
<comment type="similarity">
    <text evidence="7">Belongs to the binding-protein-dependent transport system permease family.</text>
</comment>
<evidence type="ECO:0000256" key="7">
    <source>
        <dbReference type="RuleBase" id="RU363032"/>
    </source>
</evidence>
<dbReference type="Gene3D" id="1.10.3720.10">
    <property type="entry name" value="MetI-like"/>
    <property type="match status" value="1"/>
</dbReference>
<keyword evidence="3" id="KW-1003">Cell membrane</keyword>
<dbReference type="PROSITE" id="PS50928">
    <property type="entry name" value="ABC_TM1"/>
    <property type="match status" value="1"/>
</dbReference>
<feature type="transmembrane region" description="Helical" evidence="7">
    <location>
        <begin position="257"/>
        <end position="278"/>
    </location>
</feature>
<evidence type="ECO:0000259" key="9">
    <source>
        <dbReference type="PROSITE" id="PS50928"/>
    </source>
</evidence>
<proteinExistence type="inferred from homology"/>
<dbReference type="InterPro" id="IPR051393">
    <property type="entry name" value="ABC_transporter_permease"/>
</dbReference>
<dbReference type="PANTHER" id="PTHR30193">
    <property type="entry name" value="ABC TRANSPORTER PERMEASE PROTEIN"/>
    <property type="match status" value="1"/>
</dbReference>
<dbReference type="PANTHER" id="PTHR30193:SF37">
    <property type="entry name" value="INNER MEMBRANE ABC TRANSPORTER PERMEASE PROTEIN YCJO"/>
    <property type="match status" value="1"/>
</dbReference>
<evidence type="ECO:0000256" key="1">
    <source>
        <dbReference type="ARBA" id="ARBA00004651"/>
    </source>
</evidence>
<dbReference type="RefSeq" id="WP_086846237.1">
    <property type="nucleotide sequence ID" value="NZ_BAAASE010000001.1"/>
</dbReference>
<gene>
    <name evidence="10" type="ORF">GCM10010255_05120</name>
</gene>
<keyword evidence="6 7" id="KW-0472">Membrane</keyword>
<feature type="compositionally biased region" description="Basic and acidic residues" evidence="8">
    <location>
        <begin position="23"/>
        <end position="44"/>
    </location>
</feature>
<dbReference type="InterPro" id="IPR035906">
    <property type="entry name" value="MetI-like_sf"/>
</dbReference>
<sequence length="347" mass="38930">MTIYSGARAGAGDETRRRHRKNGDRALIDKDVRSGKDPDNGTDRRNRRRRWIPYVFLLPALVLELVVHFGPMVSGLTMSAMKLTQYQLAHWWQAPFAGADNYKAVLDFNQPVGASLLNSFLVTLGFTIVVLGASWSMGLAAAVSLQRTRRGVGLLRTLFLIPYALPAFAAVITWRFLLQRDNGMLNHILVDQLGVLDDNAFFLIGSNSFWSQCVVAIWRLWPFAFLMIMAGLQSIPDEVYEASSLDGAGPWRQLREITLPMLAPVNQVLLLVMFLWTFKEFETPYVLFGGSAPEEARLLSVEIYQNSFVTWNFGLGSAMSVLLLLFLLLVTGVHLAVTRRRASLYEA</sequence>
<evidence type="ECO:0000313" key="11">
    <source>
        <dbReference type="Proteomes" id="UP001499986"/>
    </source>
</evidence>
<evidence type="ECO:0000256" key="6">
    <source>
        <dbReference type="ARBA" id="ARBA00023136"/>
    </source>
</evidence>
<evidence type="ECO:0000313" key="10">
    <source>
        <dbReference type="EMBL" id="GAA2382055.1"/>
    </source>
</evidence>
<feature type="transmembrane region" description="Helical" evidence="7">
    <location>
        <begin position="120"/>
        <end position="145"/>
    </location>
</feature>
<name>A0ABN3HJR8_9ACTN</name>
<dbReference type="InterPro" id="IPR000515">
    <property type="entry name" value="MetI-like"/>
</dbReference>
<evidence type="ECO:0000256" key="4">
    <source>
        <dbReference type="ARBA" id="ARBA00022692"/>
    </source>
</evidence>
<organism evidence="10 11">
    <name type="scientific">Streptomyces coeruleofuscus</name>
    <dbReference type="NCBI Taxonomy" id="66879"/>
    <lineage>
        <taxon>Bacteria</taxon>
        <taxon>Bacillati</taxon>
        <taxon>Actinomycetota</taxon>
        <taxon>Actinomycetes</taxon>
        <taxon>Kitasatosporales</taxon>
        <taxon>Streptomycetaceae</taxon>
        <taxon>Streptomyces</taxon>
    </lineage>
</organism>